<evidence type="ECO:0008006" key="4">
    <source>
        <dbReference type="Google" id="ProtNLM"/>
    </source>
</evidence>
<dbReference type="SUPFAM" id="SSF52266">
    <property type="entry name" value="SGNH hydrolase"/>
    <property type="match status" value="1"/>
</dbReference>
<dbReference type="RefSeq" id="WP_138156400.1">
    <property type="nucleotide sequence ID" value="NZ_CP039381.1"/>
</dbReference>
<dbReference type="Proteomes" id="UP000301475">
    <property type="component" value="Chromosome"/>
</dbReference>
<sequence>MKKNCCIIIRSICFMLIFVGLLYYFSYVLTVRNVERYPVRNAFWQTYDAEEDNSIDALFVGDSSIFHSINPMQIWRDKKITTYNLSYAVMKPQEAYFDLKRAFKTQSPKTVFVESQFMVETESDGFDYFTDNTKEIAGFINDQIGGTLDNLFPIMKYKKSWKNLTFSDFVTNHPNKIRSIYKGYNLTMKTVSYNGTHGKKSKDRACFADEGEIYFKKIYNLCKRNNCNVVLLNMPQGNAWNKNMHNLVAKLAKEYNIKYYDFDMNLNKWLPNFSWKTDTRDAGHHLNYSGAKKVTGLMEKYMVEDLGFKPSKVSESVRKQWNRDVNDFYQVADFLKAREMTKDNPEFPEPLKPDFLPPKF</sequence>
<evidence type="ECO:0000313" key="2">
    <source>
        <dbReference type="EMBL" id="QCT06315.1"/>
    </source>
</evidence>
<dbReference type="AlphaFoldDB" id="A0A4P8XTJ3"/>
<reference evidence="2 3" key="1">
    <citation type="submission" date="2019-04" db="EMBL/GenBank/DDBJ databases">
        <authorList>
            <person name="Embree M."/>
            <person name="Gaffney J.R."/>
        </authorList>
    </citation>
    <scope>NUCLEOTIDE SEQUENCE [LARGE SCALE GENOMIC DNA]</scope>
    <source>
        <strain evidence="2 3">JE7A12</strain>
    </source>
</reference>
<keyword evidence="1" id="KW-0472">Membrane</keyword>
<gene>
    <name evidence="2" type="ORF">E5Z56_02630</name>
</gene>
<evidence type="ECO:0000256" key="1">
    <source>
        <dbReference type="SAM" id="Phobius"/>
    </source>
</evidence>
<keyword evidence="1" id="KW-1133">Transmembrane helix</keyword>
<accession>A0A4P8XTJ3</accession>
<dbReference type="OrthoDB" id="9796702at2"/>
<dbReference type="Gene3D" id="3.40.50.1110">
    <property type="entry name" value="SGNH hydrolase"/>
    <property type="match status" value="1"/>
</dbReference>
<keyword evidence="1" id="KW-0812">Transmembrane</keyword>
<evidence type="ECO:0000313" key="3">
    <source>
        <dbReference type="Proteomes" id="UP000301475"/>
    </source>
</evidence>
<dbReference type="InterPro" id="IPR036514">
    <property type="entry name" value="SGNH_hydro_sf"/>
</dbReference>
<dbReference type="KEGG" id="ruj:E5Z56_02630"/>
<keyword evidence="3" id="KW-1185">Reference proteome</keyword>
<feature type="transmembrane region" description="Helical" evidence="1">
    <location>
        <begin position="7"/>
        <end position="26"/>
    </location>
</feature>
<protein>
    <recommendedName>
        <fullName evidence="4">SGNH/GDSL hydrolase family protein</fullName>
    </recommendedName>
</protein>
<dbReference type="EMBL" id="CP039381">
    <property type="protein sequence ID" value="QCT06315.1"/>
    <property type="molecule type" value="Genomic_DNA"/>
</dbReference>
<proteinExistence type="predicted"/>
<name>A0A4P8XTJ3_9FIRM</name>
<organism evidence="2 3">
    <name type="scientific">Ruminococcus bovis</name>
    <dbReference type="NCBI Taxonomy" id="2564099"/>
    <lineage>
        <taxon>Bacteria</taxon>
        <taxon>Bacillati</taxon>
        <taxon>Bacillota</taxon>
        <taxon>Clostridia</taxon>
        <taxon>Eubacteriales</taxon>
        <taxon>Oscillospiraceae</taxon>
        <taxon>Ruminococcus</taxon>
    </lineage>
</organism>